<gene>
    <name evidence="1" type="ORF">P7K49_030004</name>
</gene>
<evidence type="ECO:0000313" key="1">
    <source>
        <dbReference type="EMBL" id="KAK2093475.1"/>
    </source>
</evidence>
<comment type="caution">
    <text evidence="1">The sequence shown here is derived from an EMBL/GenBank/DDBJ whole genome shotgun (WGS) entry which is preliminary data.</text>
</comment>
<protein>
    <submittedName>
        <fullName evidence="1">Uncharacterized protein</fullName>
    </submittedName>
</protein>
<dbReference type="Proteomes" id="UP001266305">
    <property type="component" value="Unassembled WGS sequence"/>
</dbReference>
<accession>A0ABQ9U9N3</accession>
<proteinExistence type="predicted"/>
<dbReference type="EMBL" id="JASSZA010000015">
    <property type="protein sequence ID" value="KAK2093475.1"/>
    <property type="molecule type" value="Genomic_DNA"/>
</dbReference>
<organism evidence="1 2">
    <name type="scientific">Saguinus oedipus</name>
    <name type="common">Cotton-top tamarin</name>
    <name type="synonym">Oedipomidas oedipus</name>
    <dbReference type="NCBI Taxonomy" id="9490"/>
    <lineage>
        <taxon>Eukaryota</taxon>
        <taxon>Metazoa</taxon>
        <taxon>Chordata</taxon>
        <taxon>Craniata</taxon>
        <taxon>Vertebrata</taxon>
        <taxon>Euteleostomi</taxon>
        <taxon>Mammalia</taxon>
        <taxon>Eutheria</taxon>
        <taxon>Euarchontoglires</taxon>
        <taxon>Primates</taxon>
        <taxon>Haplorrhini</taxon>
        <taxon>Platyrrhini</taxon>
        <taxon>Cebidae</taxon>
        <taxon>Callitrichinae</taxon>
        <taxon>Saguinus</taxon>
    </lineage>
</organism>
<evidence type="ECO:0000313" key="2">
    <source>
        <dbReference type="Proteomes" id="UP001266305"/>
    </source>
</evidence>
<reference evidence="1 2" key="1">
    <citation type="submission" date="2023-05" db="EMBL/GenBank/DDBJ databases">
        <title>B98-5 Cell Line De Novo Hybrid Assembly: An Optical Mapping Approach.</title>
        <authorList>
            <person name="Kananen K."/>
            <person name="Auerbach J.A."/>
            <person name="Kautto E."/>
            <person name="Blachly J.S."/>
        </authorList>
    </citation>
    <scope>NUCLEOTIDE SEQUENCE [LARGE SCALE GENOMIC DNA]</scope>
    <source>
        <strain evidence="1">B95-8</strain>
        <tissue evidence="1">Cell line</tissue>
    </source>
</reference>
<keyword evidence="2" id="KW-1185">Reference proteome</keyword>
<name>A0ABQ9U9N3_SAGOE</name>
<sequence>MDNRERSQTLKSSLTGHTLHVPHVLNLFQAYTCACLHANRHKNIHPHYELSKPDYPSQMLFMTLLLVITKKHKTGSFLTDTEGHAVVTGTAEQTTKELKHLSNKYAPEGMIPDPAFQGCPLVGPLQTIPRMRMEQKQTCPVLEFQAREEWLSPDSSSGTALHHTADALILEIIPLPEDLGATDWPEPELSNCSLNDIKPIAEAIAMGLARDDEHLN</sequence>